<keyword evidence="2" id="KW-0472">Membrane</keyword>
<feature type="transmembrane region" description="Helical" evidence="2">
    <location>
        <begin position="14"/>
        <end position="37"/>
    </location>
</feature>
<dbReference type="Pfam" id="PF03109">
    <property type="entry name" value="ABC1"/>
    <property type="match status" value="1"/>
</dbReference>
<gene>
    <name evidence="4" type="ORF">PFCIRM138_06730</name>
</gene>
<name>A0A0B7NUJ1_PROFF</name>
<dbReference type="CDD" id="cd05121">
    <property type="entry name" value="ABC1_ADCK3-like"/>
    <property type="match status" value="1"/>
</dbReference>
<keyword evidence="2" id="KW-1133">Transmembrane helix</keyword>
<organism evidence="4">
    <name type="scientific">Propionibacterium freudenreichii subsp. freudenreichii</name>
    <dbReference type="NCBI Taxonomy" id="66712"/>
    <lineage>
        <taxon>Bacteria</taxon>
        <taxon>Bacillati</taxon>
        <taxon>Actinomycetota</taxon>
        <taxon>Actinomycetes</taxon>
        <taxon>Propionibacteriales</taxon>
        <taxon>Propionibacteriaceae</taxon>
        <taxon>Propionibacterium</taxon>
    </lineage>
</organism>
<evidence type="ECO:0000256" key="1">
    <source>
        <dbReference type="ARBA" id="ARBA00009670"/>
    </source>
</evidence>
<keyword evidence="2" id="KW-0812">Transmembrane</keyword>
<dbReference type="AlphaFoldDB" id="A0A0B7NUJ1"/>
<dbReference type="InterPro" id="IPR004147">
    <property type="entry name" value="ABC1_dom"/>
</dbReference>
<accession>A0A0B7NUJ1</accession>
<dbReference type="SUPFAM" id="SSF56112">
    <property type="entry name" value="Protein kinase-like (PK-like)"/>
    <property type="match status" value="1"/>
</dbReference>
<evidence type="ECO:0000313" key="4">
    <source>
        <dbReference type="EMBL" id="CEP26351.1"/>
    </source>
</evidence>
<feature type="domain" description="ABC1 atypical kinase-like" evidence="3">
    <location>
        <begin position="92"/>
        <end position="353"/>
    </location>
</feature>
<evidence type="ECO:0000259" key="3">
    <source>
        <dbReference type="Pfam" id="PF03109"/>
    </source>
</evidence>
<feature type="transmembrane region" description="Helical" evidence="2">
    <location>
        <begin position="512"/>
        <end position="532"/>
    </location>
</feature>
<sequence length="565" mass="63186">MSSDRPLRARYRRILGFFARLTVQMWFFDVVLPRVGLRRLAARGRTRRFQKAAARFHALAAELGGLMIKLGQFMSTRLDVLPPEVTEELAGLQDEAPEVPFSQIRPMAEAELGMPLSAAFESFESTPVAAASLGQVHRARLSPSEARDVGFRNVMVKVQRPGIEQVIDIDLTALRKVAGWASHLKAISQRTDMHGIVEEFARSSAEEIDYLHEASNGERFAANFADDPTISAPVVVWERTSRRVLTLSDVSAIKVDDIAALNRHGIDPHEVAYAVADAYIKQVFEDGFFHADPHPGNLFVTPVPDAMVSEVGRRWKLTFIDFGMMGEVPGDLRGQLKDVIIAIGLRDSERLVRCMEELHMLLPSADRSLLERAVGQLFDRFGGMSLAEMREIDPKEFIDFGRQFRDLMREMPFQLPEDFLLLIRAASLMNGLCTALDPDYNLWDSVQPYADQLVTGDPGSQAKMILDEARALLEITLGLPRRLTRVLTMVERGQLSVEIPEIERQLSHIEVGVRRVVAAVLFVGLLLGGILLRGTDPMWGLIMMGVSLVPLVYAVFGGLFRRFRV</sequence>
<dbReference type="EMBL" id="LM676401">
    <property type="protein sequence ID" value="CEP26351.1"/>
    <property type="molecule type" value="Genomic_DNA"/>
</dbReference>
<protein>
    <submittedName>
        <fullName evidence="4">ABC-1protein</fullName>
    </submittedName>
</protein>
<comment type="similarity">
    <text evidence="1">Belongs to the protein kinase superfamily. ADCK protein kinase family.</text>
</comment>
<dbReference type="InterPro" id="IPR011009">
    <property type="entry name" value="Kinase-like_dom_sf"/>
</dbReference>
<dbReference type="PANTHER" id="PTHR10566">
    <property type="entry name" value="CHAPERONE-ACTIVITY OF BC1 COMPLEX CABC1 -RELATED"/>
    <property type="match status" value="1"/>
</dbReference>
<feature type="transmembrane region" description="Helical" evidence="2">
    <location>
        <begin position="538"/>
        <end position="560"/>
    </location>
</feature>
<reference evidence="4" key="1">
    <citation type="submission" date="2014-08" db="EMBL/GenBank/DDBJ databases">
        <authorList>
            <person name="Falentin Helene"/>
        </authorList>
    </citation>
    <scope>NUCLEOTIDE SEQUENCE</scope>
</reference>
<evidence type="ECO:0000256" key="2">
    <source>
        <dbReference type="SAM" id="Phobius"/>
    </source>
</evidence>
<proteinExistence type="inferred from homology"/>
<dbReference type="InterPro" id="IPR050154">
    <property type="entry name" value="UbiB_kinase"/>
</dbReference>
<dbReference type="PANTHER" id="PTHR10566:SF113">
    <property type="entry name" value="PROTEIN ACTIVITY OF BC1 COMPLEX KINASE 7, CHLOROPLASTIC"/>
    <property type="match status" value="1"/>
</dbReference>